<feature type="transmembrane region" description="Helical" evidence="1">
    <location>
        <begin position="173"/>
        <end position="196"/>
    </location>
</feature>
<dbReference type="EMBL" id="AP009384">
    <property type="protein sequence ID" value="BAF89112.1"/>
    <property type="molecule type" value="Genomic_DNA"/>
</dbReference>
<proteinExistence type="predicted"/>
<keyword evidence="3" id="KW-1185">Reference proteome</keyword>
<evidence type="ECO:0000313" key="3">
    <source>
        <dbReference type="Proteomes" id="UP000000270"/>
    </source>
</evidence>
<dbReference type="eggNOG" id="COG0596">
    <property type="taxonomic scope" value="Bacteria"/>
</dbReference>
<protein>
    <submittedName>
        <fullName evidence="2">Conserved hypothetical membrane spanning protein</fullName>
    </submittedName>
</protein>
<reference evidence="2 3" key="5">
    <citation type="journal article" date="2010" name="Appl. Environ. Microbiol.">
        <title>phrR-like gene praR of Azorhizobium caulinodans ORS571 is essential for symbiosis with Sesbania rostrata and is involved in expression of reb genes.</title>
        <authorList>
            <person name="Akiba N."/>
            <person name="Aono T."/>
            <person name="Toyazaki H."/>
            <person name="Sato S."/>
            <person name="Oyaizu H."/>
        </authorList>
    </citation>
    <scope>NUCLEOTIDE SEQUENCE [LARGE SCALE GENOMIC DNA]</scope>
    <source>
        <strain evidence="3">ATCC 43989 / DSM 5975 / JCM 20966 / LMG 6465 / NBRC 14845 / NCIMB 13405 / ORS 571</strain>
    </source>
</reference>
<keyword evidence="1" id="KW-0812">Transmembrane</keyword>
<evidence type="ECO:0000313" key="2">
    <source>
        <dbReference type="EMBL" id="BAF89112.1"/>
    </source>
</evidence>
<dbReference type="Gene3D" id="3.40.50.1820">
    <property type="entry name" value="alpha/beta hydrolase"/>
    <property type="match status" value="1"/>
</dbReference>
<reference evidence="3" key="2">
    <citation type="submission" date="2007-04" db="EMBL/GenBank/DDBJ databases">
        <title>Complete genome sequence of the nitrogen-fixing bacterium Azorhizobium caulinodans ORS571.</title>
        <authorList>
            <person name="Lee K.B."/>
            <person name="Backer P.D."/>
            <person name="Aono T."/>
            <person name="Liu C.T."/>
            <person name="Suzuki S."/>
            <person name="Suzuki T."/>
            <person name="Kaneko T."/>
            <person name="Yamada M."/>
            <person name="Tabata S."/>
            <person name="Kupfer D.M."/>
            <person name="Najar F.Z."/>
            <person name="Wiley G.B."/>
            <person name="Roe B."/>
            <person name="Binnewies T."/>
            <person name="Ussery D."/>
            <person name="Vereecke D."/>
            <person name="Gevers D."/>
            <person name="Holsters M."/>
            <person name="Oyaizu H."/>
        </authorList>
    </citation>
    <scope>NUCLEOTIDE SEQUENCE [LARGE SCALE GENOMIC DNA]</scope>
    <source>
        <strain evidence="3">ATCC 43989 / DSM 5975 / JCM 20966 / LMG 6465 / NBRC 14845 / NCIMB 13405 / ORS 571</strain>
    </source>
</reference>
<feature type="transmembrane region" description="Helical" evidence="1">
    <location>
        <begin position="124"/>
        <end position="153"/>
    </location>
</feature>
<dbReference type="SUPFAM" id="SSF53474">
    <property type="entry name" value="alpha/beta-Hydrolases"/>
    <property type="match status" value="1"/>
</dbReference>
<dbReference type="Proteomes" id="UP000000270">
    <property type="component" value="Chromosome"/>
</dbReference>
<reference evidence="2 3" key="4">
    <citation type="journal article" date="2009" name="Appl. Environ. Microbiol.">
        <title>Comparative genome-wide transcriptional profiling of Azorhizobium caulinodans ORS571 grown under free-living and symbiotic conditions.</title>
        <authorList>
            <person name="Tsukada S."/>
            <person name="Aono T."/>
            <person name="Akiba N."/>
            <person name="Lee KB."/>
            <person name="Liu CT."/>
            <person name="Toyazaki H."/>
            <person name="Oyaizu H."/>
        </authorList>
    </citation>
    <scope>NUCLEOTIDE SEQUENCE [LARGE SCALE GENOMIC DNA]</scope>
    <source>
        <strain evidence="3">ATCC 43989 / DSM 5975 / JCM 20966 / LMG 6465 / NBRC 14845 / NCIMB 13405 / ORS 571</strain>
    </source>
</reference>
<dbReference type="HOGENOM" id="CLU_035702_1_0_5"/>
<reference evidence="2 3" key="6">
    <citation type="journal article" date="2011" name="Appl. Environ. Microbiol.">
        <title>Involvement of the azorhizobial chromosome partition gene (parA) in the onset of bacteroid differentiation during Sesbania rostrata stem nodule development.</title>
        <authorList>
            <person name="Liu CT."/>
            <person name="Lee KB."/>
            <person name="Wang YS."/>
            <person name="Peng MH."/>
            <person name="Lee KT."/>
            <person name="Suzuki S."/>
            <person name="Suzuki T."/>
            <person name="Oyaizu H."/>
        </authorList>
    </citation>
    <scope>NUCLEOTIDE SEQUENCE [LARGE SCALE GENOMIC DNA]</scope>
    <source>
        <strain evidence="3">ATCC 43989 / DSM 5975 / JCM 20966 / LMG 6465 / NBRC 14845 / NCIMB 13405 / ORS 571</strain>
    </source>
</reference>
<evidence type="ECO:0000256" key="1">
    <source>
        <dbReference type="SAM" id="Phobius"/>
    </source>
</evidence>
<accession>A8IBS8</accession>
<organism evidence="2 3">
    <name type="scientific">Azorhizobium caulinodans (strain ATCC 43989 / DSM 5975 / JCM 20966 / LMG 6465 / NBRC 14845 / NCIMB 13405 / ORS 571)</name>
    <dbReference type="NCBI Taxonomy" id="438753"/>
    <lineage>
        <taxon>Bacteria</taxon>
        <taxon>Pseudomonadati</taxon>
        <taxon>Pseudomonadota</taxon>
        <taxon>Alphaproteobacteria</taxon>
        <taxon>Hyphomicrobiales</taxon>
        <taxon>Xanthobacteraceae</taxon>
        <taxon>Azorhizobium</taxon>
    </lineage>
</organism>
<dbReference type="STRING" id="438753.AZC_3114"/>
<reference evidence="2 3" key="1">
    <citation type="journal article" date="2007" name="Appl. Environ. Microbiol.">
        <title>Rhizobial factors required for stem nodule maturation and maintenance in Sesbania rostrata-Azorhizobium caulinodans ORS571 symbiosis.</title>
        <authorList>
            <person name="Suzuki S."/>
            <person name="Aono T."/>
            <person name="Lee KB."/>
            <person name="Suzuki T."/>
            <person name="Liu CT."/>
            <person name="Miwa H."/>
            <person name="Wakao S."/>
            <person name="Iki T."/>
            <person name="Oyaizu H."/>
        </authorList>
    </citation>
    <scope>NUCLEOTIDE SEQUENCE [LARGE SCALE GENOMIC DNA]</scope>
    <source>
        <strain evidence="3">ATCC 43989 / DSM 5975 / JCM 20966 / LMG 6465 / NBRC 14845 / NCIMB 13405 / ORS 571</strain>
    </source>
</reference>
<dbReference type="InterPro" id="IPR029058">
    <property type="entry name" value="AB_hydrolase_fold"/>
</dbReference>
<keyword evidence="1" id="KW-0472">Membrane</keyword>
<name>A8IBS8_AZOC5</name>
<dbReference type="KEGG" id="azc:AZC_3114"/>
<sequence length="430" mass="47404">MSPPHQGTTIRRHLFFVAGYDPMTADAHHGIFTRELARFADVWGIKARVDSVPRAKRTGATWTARSEGPGWSTETNFEILAWDDLVRRDMNRSRWSHLGGTIRALADMIGSGTLFRYFGTSHRYGIFFCLTYLTLAAIWAVAVGLGFAATAYARPVVSDALIGSFYAFNGQTGKWVAVAAGVATTLIGGFGLMKLLNKRFRLRQSLDLAEFSVDFAHDRHPEIKERITAFADRVHAVMAFGGVDEIIIAGHSLGAMHAISLVARALRDDPNFGTKIPIRILTLGSTIAKFALHPAADRLRGATRTVSKATAVGWTEYQARDDIVSFYKVDPVTLGRISDGDPNRRPLVRRVAIRSMLTPKTYARFRTDVMRLHCQFFLANDRRAPYDFYAFVCAPVPYDTLVGSPEGPLSVLAEDGSLLAPPPVTQQKGA</sequence>
<keyword evidence="1" id="KW-1133">Transmembrane helix</keyword>
<dbReference type="AlphaFoldDB" id="A8IBS8"/>
<reference evidence="2 3" key="3">
    <citation type="journal article" date="2008" name="BMC Genomics">
        <title>The genome of the versatile nitrogen fixer Azorhizobium caulinodans ORS571.</title>
        <authorList>
            <person name="Lee KB."/>
            <person name="Backer P.D."/>
            <person name="Aono T."/>
            <person name="Liu CT."/>
            <person name="Suzuki S."/>
            <person name="Suzuki T."/>
            <person name="Kaneko T."/>
            <person name="Yamada M."/>
            <person name="Tabata S."/>
            <person name="Kupfer D.M."/>
            <person name="Najar F.Z."/>
            <person name="Wiley G.B."/>
            <person name="Roe B."/>
            <person name="Binnewies T.T."/>
            <person name="Ussery D.W."/>
            <person name="D'Haeze W."/>
            <person name="Herder J.D."/>
            <person name="Gevers D."/>
            <person name="Vereecke D."/>
            <person name="Holsters M."/>
            <person name="Oyaizu H."/>
        </authorList>
    </citation>
    <scope>NUCLEOTIDE SEQUENCE [LARGE SCALE GENOMIC DNA]</scope>
    <source>
        <strain evidence="3">ATCC 43989 / DSM 5975 / JCM 20966 / LMG 6465 / NBRC 14845 / NCIMB 13405 / ORS 571</strain>
    </source>
</reference>
<gene>
    <name evidence="2" type="ordered locus">AZC_3114</name>
</gene>